<keyword evidence="1" id="KW-0732">Signal</keyword>
<dbReference type="RefSeq" id="WP_261626082.1">
    <property type="nucleotide sequence ID" value="NZ_CAMAPC010000004.1"/>
</dbReference>
<evidence type="ECO:0000256" key="1">
    <source>
        <dbReference type="SAM" id="SignalP"/>
    </source>
</evidence>
<proteinExistence type="predicted"/>
<organism evidence="2 3">
    <name type="scientific">Pseudoalteromonas holothuriae</name>
    <dbReference type="NCBI Taxonomy" id="2963714"/>
    <lineage>
        <taxon>Bacteria</taxon>
        <taxon>Pseudomonadati</taxon>
        <taxon>Pseudomonadota</taxon>
        <taxon>Gammaproteobacteria</taxon>
        <taxon>Alteromonadales</taxon>
        <taxon>Pseudoalteromonadaceae</taxon>
        <taxon>Pseudoalteromonas</taxon>
    </lineage>
</organism>
<evidence type="ECO:0000313" key="3">
    <source>
        <dbReference type="Proteomes" id="UP001152467"/>
    </source>
</evidence>
<accession>A0A9W4VTH9</accession>
<reference evidence="2" key="1">
    <citation type="submission" date="2022-07" db="EMBL/GenBank/DDBJ databases">
        <authorList>
            <person name="Criscuolo A."/>
        </authorList>
    </citation>
    <scope>NUCLEOTIDE SEQUENCE</scope>
    <source>
        <strain evidence="2">CIP111854</strain>
    </source>
</reference>
<keyword evidence="3" id="KW-1185">Reference proteome</keyword>
<dbReference type="AlphaFoldDB" id="A0A9W4VTH9"/>
<dbReference type="Gene3D" id="3.60.15.10">
    <property type="entry name" value="Ribonuclease Z/Hydroxyacylglutathione hydrolase-like"/>
    <property type="match status" value="1"/>
</dbReference>
<dbReference type="Proteomes" id="UP001152467">
    <property type="component" value="Unassembled WGS sequence"/>
</dbReference>
<feature type="signal peptide" evidence="1">
    <location>
        <begin position="1"/>
        <end position="18"/>
    </location>
</feature>
<protein>
    <submittedName>
        <fullName evidence="2">Uncharacterized protein</fullName>
    </submittedName>
</protein>
<sequence length="326" mass="36851">MRLIFAAALCLLTSITYANQWHNVDDTTWLVSPPKVARYIQANQAIIIGKRCAAIINAHGNFVALEKMINTAKRKLQVPVCYLLSPSAEAHQITGMAMLQRAFPSAKWYAGETVADNLVLYQQALTQQLSLHEKSISLSTKRLSLSEQDNPQLKAHIEIAKQRLADWQNLSLQAPSVLPPNTQHMLQLGENKLILNTKRAFSTGDVFIFNPINGALLAGNSVDILPDVRHERLSTWLNQLKNLQTDNRINWLLPSYGKPYKKEALSQPITFLLALTQGLDVTEAKQYFMTHYHNLDDDEQARLLNYYQLAQRRLSASTKNQNDVLH</sequence>
<evidence type="ECO:0000313" key="2">
    <source>
        <dbReference type="EMBL" id="CAH9054286.1"/>
    </source>
</evidence>
<dbReference type="InterPro" id="IPR036866">
    <property type="entry name" value="RibonucZ/Hydroxyglut_hydro"/>
</dbReference>
<comment type="caution">
    <text evidence="2">The sequence shown here is derived from an EMBL/GenBank/DDBJ whole genome shotgun (WGS) entry which is preliminary data.</text>
</comment>
<name>A0A9W4VTH9_9GAMM</name>
<dbReference type="EMBL" id="CAMAPC010000004">
    <property type="protein sequence ID" value="CAH9054286.1"/>
    <property type="molecule type" value="Genomic_DNA"/>
</dbReference>
<feature type="chain" id="PRO_5040882423" evidence="1">
    <location>
        <begin position="19"/>
        <end position="326"/>
    </location>
</feature>
<gene>
    <name evidence="2" type="ORF">PSECIP111854_01341</name>
</gene>